<name>A0A0K8P435_PISS1</name>
<dbReference type="Proteomes" id="UP000037660">
    <property type="component" value="Unassembled WGS sequence"/>
</dbReference>
<reference evidence="3" key="1">
    <citation type="submission" date="2015-07" db="EMBL/GenBank/DDBJ databases">
        <title>Discovery of a poly(ethylene terephthalate assimilation.</title>
        <authorList>
            <person name="Yoshida S."/>
            <person name="Hiraga K."/>
            <person name="Takehana T."/>
            <person name="Taniguchi I."/>
            <person name="Yamaji H."/>
            <person name="Maeda Y."/>
            <person name="Toyohara K."/>
            <person name="Miyamoto K."/>
            <person name="Kimura Y."/>
            <person name="Oda K."/>
        </authorList>
    </citation>
    <scope>NUCLEOTIDE SEQUENCE [LARGE SCALE GENOMIC DNA]</scope>
    <source>
        <strain evidence="3">NBRC 110686 / TISTR 2288 / 201-F6</strain>
    </source>
</reference>
<protein>
    <submittedName>
        <fullName evidence="2">Uncharacterized protein</fullName>
    </submittedName>
</protein>
<dbReference type="STRING" id="1547922.ISF6_3211"/>
<evidence type="ECO:0000313" key="2">
    <source>
        <dbReference type="EMBL" id="GAP37356.1"/>
    </source>
</evidence>
<evidence type="ECO:0000256" key="1">
    <source>
        <dbReference type="SAM" id="MobiDB-lite"/>
    </source>
</evidence>
<organism evidence="2 3">
    <name type="scientific">Piscinibacter sakaiensis</name>
    <name type="common">Ideonella sakaiensis</name>
    <dbReference type="NCBI Taxonomy" id="1547922"/>
    <lineage>
        <taxon>Bacteria</taxon>
        <taxon>Pseudomonadati</taxon>
        <taxon>Pseudomonadota</taxon>
        <taxon>Betaproteobacteria</taxon>
        <taxon>Burkholderiales</taxon>
        <taxon>Sphaerotilaceae</taxon>
        <taxon>Piscinibacter</taxon>
    </lineage>
</organism>
<reference evidence="2 3" key="2">
    <citation type="journal article" date="2016" name="Science">
        <title>A bacterium that degrades and assimilates poly(ethylene terephthalate).</title>
        <authorList>
            <person name="Yoshida S."/>
            <person name="Hiraga K."/>
            <person name="Takehana T."/>
            <person name="Taniguchi I."/>
            <person name="Yamaji H."/>
            <person name="Maeda Y."/>
            <person name="Toyohara K."/>
            <person name="Miyamoto K."/>
            <person name="Kimura Y."/>
            <person name="Oda K."/>
        </authorList>
    </citation>
    <scope>NUCLEOTIDE SEQUENCE [LARGE SCALE GENOMIC DNA]</scope>
    <source>
        <strain evidence="3">NBRC 110686 / TISTR 2288 / 201-F6</strain>
    </source>
</reference>
<proteinExistence type="predicted"/>
<feature type="region of interest" description="Disordered" evidence="1">
    <location>
        <begin position="66"/>
        <end position="86"/>
    </location>
</feature>
<gene>
    <name evidence="2" type="ORF">ISF6_3211</name>
</gene>
<accession>A0A0K8P435</accession>
<dbReference type="EMBL" id="BBYR01000045">
    <property type="protein sequence ID" value="GAP37356.1"/>
    <property type="molecule type" value="Genomic_DNA"/>
</dbReference>
<feature type="compositionally biased region" description="Basic and acidic residues" evidence="1">
    <location>
        <begin position="75"/>
        <end position="86"/>
    </location>
</feature>
<comment type="caution">
    <text evidence="2">The sequence shown here is derived from an EMBL/GenBank/DDBJ whole genome shotgun (WGS) entry which is preliminary data.</text>
</comment>
<dbReference type="OrthoDB" id="8910489at2"/>
<keyword evidence="3" id="KW-1185">Reference proteome</keyword>
<dbReference type="RefSeq" id="WP_054021291.1">
    <property type="nucleotide sequence ID" value="NZ_BBYR01000045.1"/>
</dbReference>
<evidence type="ECO:0000313" key="3">
    <source>
        <dbReference type="Proteomes" id="UP000037660"/>
    </source>
</evidence>
<dbReference type="AlphaFoldDB" id="A0A0K8P435"/>
<sequence length="86" mass="9242">MESIVAYLKRNLREAGAARWESIAAEAGVAKTLPRKIACGDRDNPGVQTIQPLLDYFQAVERGERELPPPAAAHGDARRSTAAEAA</sequence>